<evidence type="ECO:0000256" key="5">
    <source>
        <dbReference type="ARBA" id="ARBA00022729"/>
    </source>
</evidence>
<dbReference type="InterPro" id="IPR036465">
    <property type="entry name" value="vWFA_dom_sf"/>
</dbReference>
<dbReference type="EMBL" id="CAWYQH010000152">
    <property type="protein sequence ID" value="CAK8696262.1"/>
    <property type="molecule type" value="Genomic_DNA"/>
</dbReference>
<proteinExistence type="inferred from homology"/>
<sequence length="1631" mass="180253">MVISVGITCFCLTVAVSFANSQSFDFSTDCISWGTLITNSVLTASVSYFADHPRNEEKAIDPEVIKPLTPAKVFQAYYGDGASSSEFKAAILDLVYAPSPENIKEDRNRIRKDIKWLANAGSSDLARTKMGTLIASVVKDFAGESQSWLQDKCLPYSASSDAYKAVGVEFARLRNEIGESRYAQFLGTGIGSTLAFVIDDTGSMSGEILAATKRSKNIIDHLQNSLDRPQDFVLAPFNDPEVGPLTATKDAKVFKKALDKLRAHGGGDQPELCLGGIQLALESSRPGSTLYVITDADAKDYKLQDSVIAEAKRKGTVITFMLTNDLSYCSRSSKDNYKTCINLYRHIANETGGKVLVVSRSAIFQATEIIQTGIKQGLVVVKKVRIVNGENRTIQFPVDHTMSEVIVEAQGNCGSLQVLHEKTSVSATPIGDLYSVSIAVDKQYGEWTVSLGGYSASCDMTISSKSTLGFLLTLGTGNSKDLANFKVLHSNPSPLDHLGLMLDFYGLESSSDFGPEYHSGAGSDTVSDFNKVANVRFLNEFGSDVLTPMPVKTEANQPIGSLRKYAAVEGMDSQDFDGLDSDSHQMTNGRFLNEFESESLTPTPENTEINQPIDTLRKFFPKGIGGKEPFYVAIEGIDSEGSPFTRVIPRLITTANTVVSCDLGNVVFYPGANVNVNITISNNGPNDTFVFGVSDTKGFAMKRGSSSKFIPSGGSTIFPIRLSAPTKAKDGESTSVTVTARGSQHGSFQYAVCNAVVGQRKRPRVDSLAIKGVINSRFAKTLVTSVVTNNADVGREAEFEVMLPTDAFIVNMTMKLDNETIVGKVHEKKKAKKVYDKAKKTGKAAGHVAVRDGSSRVYKTSLFVEPRKTVTFQLTYEQLLRRVKGSYKYAITLNPDQAIKKLAVDVHIVEENLLHFVRVSPFKTDQTSLRSSFEPPGTAITYSRDRRSSHVRYAPNITQQTEFSPFGLSGTFQVQYDVDRTQMYGDVTLANGYFAHFFAPPSLPAMPKMILFVVDISGSMFGHKITQMREALASVLRGLNKDDYFNLVFFNDNPKPWIRLIMSPATSASIDDAIEVLNQEKPTGGTNILAAFEAAFELMSPFLPELPPNATSSSSPLPPIGDVQNPSVERYTRLRRMASVTEADVKNYAKMMIFVTDGRASVGETQENTILERVTSLNRERMNIHTMGFGALAQMKLMEKIAARNGGFSRRIFESLDAAAQIEDYFEEVANPLMTDVTITYPDEKVQDLTTNRFSVFTAGSELVLAGRVNSELLNGGEQSLVRKRRQIVERGLIHGRVTGRTFENDIELDFDVDATSPSPHITTSQHQIQDFSERLWAFLKVKDLLRQTAIVDNATVKANINEQALNMSLKYNFVTPLTSLVVIRPKDLKRIEAELKKEEEARAKKEEEERKRLEEEEKERERLEEETAKKSFEHSRLFHAVSRKISEDVPSADLSYSGGFYGDPHFLIPIRQNLNLCFNWDGNEGSIYNFLHDPTTGMTVNGQLITTLSPDNGKKYRTYVSLLAIIIPSKKFKLLVDPEKITMIRRGARNFILSVRSSMTFSRDGIVLRAYDVSKKSAKVEVSVQGLKLQVAVVNIIVSRVMQQKSYCITPFFQHFASSEEYFDIVSDFG</sequence>
<evidence type="ECO:0000256" key="8">
    <source>
        <dbReference type="SAM" id="MobiDB-lite"/>
    </source>
</evidence>
<evidence type="ECO:0008006" key="14">
    <source>
        <dbReference type="Google" id="ProtNLM"/>
    </source>
</evidence>
<organism evidence="12 13">
    <name type="scientific">Clavelina lepadiformis</name>
    <name type="common">Light-bulb sea squirt</name>
    <name type="synonym">Ascidia lepadiformis</name>
    <dbReference type="NCBI Taxonomy" id="159417"/>
    <lineage>
        <taxon>Eukaryota</taxon>
        <taxon>Metazoa</taxon>
        <taxon>Chordata</taxon>
        <taxon>Tunicata</taxon>
        <taxon>Ascidiacea</taxon>
        <taxon>Aplousobranchia</taxon>
        <taxon>Clavelinidae</taxon>
        <taxon>Clavelina</taxon>
    </lineage>
</organism>
<keyword evidence="4" id="KW-0646">Protease inhibitor</keyword>
<keyword evidence="5 9" id="KW-0732">Signal</keyword>
<dbReference type="Gene3D" id="3.40.50.410">
    <property type="entry name" value="von Willebrand factor, type A domain"/>
    <property type="match status" value="2"/>
</dbReference>
<dbReference type="InterPro" id="IPR013694">
    <property type="entry name" value="VIT"/>
</dbReference>
<evidence type="ECO:0000256" key="6">
    <source>
        <dbReference type="ARBA" id="ARBA00022900"/>
    </source>
</evidence>
<keyword evidence="7" id="KW-0325">Glycoprotein</keyword>
<keyword evidence="3" id="KW-0964">Secreted</keyword>
<dbReference type="InterPro" id="IPR010600">
    <property type="entry name" value="ITI_HC_C"/>
</dbReference>
<name>A0ABP0GWZ3_CLALP</name>
<dbReference type="Pfam" id="PF08487">
    <property type="entry name" value="VIT"/>
    <property type="match status" value="1"/>
</dbReference>
<gene>
    <name evidence="12" type="ORF">CVLEPA_LOCUS29432</name>
</gene>
<feature type="region of interest" description="Disordered" evidence="8">
    <location>
        <begin position="1399"/>
        <end position="1427"/>
    </location>
</feature>
<accession>A0ABP0GWZ3</accession>
<evidence type="ECO:0000313" key="13">
    <source>
        <dbReference type="Proteomes" id="UP001642483"/>
    </source>
</evidence>
<comment type="similarity">
    <text evidence="2">Belongs to the ITIH family.</text>
</comment>
<dbReference type="InterPro" id="IPR056861">
    <property type="entry name" value="HMCN1-like_VWA"/>
</dbReference>
<dbReference type="InterPro" id="IPR057615">
    <property type="entry name" value="Ig_VWA7"/>
</dbReference>
<keyword evidence="6" id="KW-0722">Serine protease inhibitor</keyword>
<comment type="caution">
    <text evidence="12">The sequence shown here is derived from an EMBL/GenBank/DDBJ whole genome shotgun (WGS) entry which is preliminary data.</text>
</comment>
<evidence type="ECO:0000256" key="3">
    <source>
        <dbReference type="ARBA" id="ARBA00022525"/>
    </source>
</evidence>
<feature type="signal peptide" evidence="9">
    <location>
        <begin position="1"/>
        <end position="21"/>
    </location>
</feature>
<dbReference type="PANTHER" id="PTHR10338:SF108">
    <property type="entry name" value="INTER-ALPHA-TRYPSIN INHIBITOR HEAVY CHAIN H4-LIKE PROTEIN"/>
    <property type="match status" value="1"/>
</dbReference>
<dbReference type="Pfam" id="PF25106">
    <property type="entry name" value="VWA_4"/>
    <property type="match status" value="1"/>
</dbReference>
<dbReference type="SUPFAM" id="SSF53300">
    <property type="entry name" value="vWA-like"/>
    <property type="match status" value="2"/>
</dbReference>
<dbReference type="PANTHER" id="PTHR10338">
    <property type="entry name" value="INTER-ALPHA-TRYPSIN INHIBITOR HEAVY CHAIN FAMILY MEMBER"/>
    <property type="match status" value="1"/>
</dbReference>
<dbReference type="Pfam" id="PF23619">
    <property type="entry name" value="Ig_VWA7"/>
    <property type="match status" value="1"/>
</dbReference>
<evidence type="ECO:0000256" key="7">
    <source>
        <dbReference type="ARBA" id="ARBA00023180"/>
    </source>
</evidence>
<feature type="domain" description="VWFA" evidence="10">
    <location>
        <begin position="1009"/>
        <end position="1229"/>
    </location>
</feature>
<dbReference type="Proteomes" id="UP001642483">
    <property type="component" value="Unassembled WGS sequence"/>
</dbReference>
<evidence type="ECO:0000313" key="12">
    <source>
        <dbReference type="EMBL" id="CAK8696262.1"/>
    </source>
</evidence>
<evidence type="ECO:0000256" key="2">
    <source>
        <dbReference type="ARBA" id="ARBA00010158"/>
    </source>
</evidence>
<evidence type="ECO:0000259" key="10">
    <source>
        <dbReference type="PROSITE" id="PS50234"/>
    </source>
</evidence>
<reference evidence="12 13" key="1">
    <citation type="submission" date="2024-02" db="EMBL/GenBank/DDBJ databases">
        <authorList>
            <person name="Daric V."/>
            <person name="Darras S."/>
        </authorList>
    </citation>
    <scope>NUCLEOTIDE SEQUENCE [LARGE SCALE GENOMIC DNA]</scope>
</reference>
<dbReference type="Pfam" id="PF13768">
    <property type="entry name" value="VWA_3"/>
    <property type="match status" value="2"/>
</dbReference>
<protein>
    <recommendedName>
        <fullName evidence="14">VWFA domain-containing protein</fullName>
    </recommendedName>
</protein>
<dbReference type="Pfam" id="PF06668">
    <property type="entry name" value="ITI_HC_C"/>
    <property type="match status" value="1"/>
</dbReference>
<evidence type="ECO:0000259" key="11">
    <source>
        <dbReference type="PROSITE" id="PS51468"/>
    </source>
</evidence>
<evidence type="ECO:0000256" key="4">
    <source>
        <dbReference type="ARBA" id="ARBA00022690"/>
    </source>
</evidence>
<dbReference type="PROSITE" id="PS50234">
    <property type="entry name" value="VWFA"/>
    <property type="match status" value="1"/>
</dbReference>
<dbReference type="SMART" id="SM00327">
    <property type="entry name" value="VWA"/>
    <property type="match status" value="1"/>
</dbReference>
<dbReference type="SMART" id="SM00609">
    <property type="entry name" value="VIT"/>
    <property type="match status" value="1"/>
</dbReference>
<evidence type="ECO:0000256" key="9">
    <source>
        <dbReference type="SAM" id="SignalP"/>
    </source>
</evidence>
<dbReference type="PROSITE" id="PS51468">
    <property type="entry name" value="VIT"/>
    <property type="match status" value="1"/>
</dbReference>
<feature type="domain" description="VIT" evidence="11">
    <location>
        <begin position="749"/>
        <end position="878"/>
    </location>
</feature>
<dbReference type="InterPro" id="IPR002035">
    <property type="entry name" value="VWF_A"/>
</dbReference>
<keyword evidence="13" id="KW-1185">Reference proteome</keyword>
<comment type="subcellular location">
    <subcellularLocation>
        <location evidence="1">Secreted</location>
    </subcellularLocation>
</comment>
<evidence type="ECO:0000256" key="1">
    <source>
        <dbReference type="ARBA" id="ARBA00004613"/>
    </source>
</evidence>
<dbReference type="InterPro" id="IPR050934">
    <property type="entry name" value="ITIH"/>
</dbReference>
<feature type="chain" id="PRO_5046807831" description="VWFA domain-containing protein" evidence="9">
    <location>
        <begin position="22"/>
        <end position="1631"/>
    </location>
</feature>